<evidence type="ECO:0000256" key="9">
    <source>
        <dbReference type="SAM" id="MobiDB-lite"/>
    </source>
</evidence>
<comment type="similarity">
    <text evidence="2">Belongs to the amino acid-polyamine-organocation (APC) superfamily. Amino acid transporter (AAT) (TC 2.A.3.1) family.</text>
</comment>
<feature type="transmembrane region" description="Helical" evidence="10">
    <location>
        <begin position="299"/>
        <end position="322"/>
    </location>
</feature>
<feature type="transmembrane region" description="Helical" evidence="10">
    <location>
        <begin position="421"/>
        <end position="439"/>
    </location>
</feature>
<feature type="transmembrane region" description="Helical" evidence="10">
    <location>
        <begin position="445"/>
        <end position="464"/>
    </location>
</feature>
<comment type="caution">
    <text evidence="12">The sequence shown here is derived from an EMBL/GenBank/DDBJ whole genome shotgun (WGS) entry which is preliminary data.</text>
</comment>
<evidence type="ECO:0000256" key="8">
    <source>
        <dbReference type="ARBA" id="ARBA00023136"/>
    </source>
</evidence>
<feature type="compositionally biased region" description="Basic and acidic residues" evidence="9">
    <location>
        <begin position="9"/>
        <end position="18"/>
    </location>
</feature>
<accession>A0ABN3VEK2</accession>
<dbReference type="EMBL" id="BAAAUX010000011">
    <property type="protein sequence ID" value="GAA2788842.1"/>
    <property type="molecule type" value="Genomic_DNA"/>
</dbReference>
<gene>
    <name evidence="12" type="ORF">GCM10010470_24360</name>
</gene>
<keyword evidence="13" id="KW-1185">Reference proteome</keyword>
<evidence type="ECO:0000313" key="13">
    <source>
        <dbReference type="Proteomes" id="UP001500979"/>
    </source>
</evidence>
<name>A0ABN3VEK2_9PSEU</name>
<comment type="subcellular location">
    <subcellularLocation>
        <location evidence="1">Cell membrane</location>
        <topology evidence="1">Multi-pass membrane protein</topology>
    </subcellularLocation>
</comment>
<evidence type="ECO:0000256" key="5">
    <source>
        <dbReference type="ARBA" id="ARBA00022692"/>
    </source>
</evidence>
<feature type="transmembrane region" description="Helical" evidence="10">
    <location>
        <begin position="348"/>
        <end position="371"/>
    </location>
</feature>
<evidence type="ECO:0000256" key="10">
    <source>
        <dbReference type="SAM" id="Phobius"/>
    </source>
</evidence>
<organism evidence="12 13">
    <name type="scientific">Saccharopolyspora taberi</name>
    <dbReference type="NCBI Taxonomy" id="60895"/>
    <lineage>
        <taxon>Bacteria</taxon>
        <taxon>Bacillati</taxon>
        <taxon>Actinomycetota</taxon>
        <taxon>Actinomycetes</taxon>
        <taxon>Pseudonocardiales</taxon>
        <taxon>Pseudonocardiaceae</taxon>
        <taxon>Saccharopolyspora</taxon>
    </lineage>
</organism>
<sequence>MTEQTTRAAEPRGDRVDAGDSGYRKTLKTRHINMIAIGGAIGTGLFLGAGGRLAQAGPSLAIVYAVCGLIAFFVVRALGEMILYRPSSGAFVSYAREFMGEKGAYTAGWMHFLNWSTTAIADTTAIALYAHYWSLFTAIPQWVLALIALAIVLSLNLVSVKLFGELEFWFAIIKVAALVLFMVVGVFLLVTQHPIDGVAPGPQLIADNGGIFPMGVVPMVLIMQGVIFAYAAIELVGVAAGETENPEKVMPKAINSIIWRIGLFYVGSVVLLAMLMPWSAYSKSESPFVTVLSHIGVPYAGDVMNLVVLTAAMSSLNSGLYSTGRTLRSMSMAGSAPKFTAAMNSRQVPYGGILLTSAVCIVGVVLNYLVPAQAFEIVLNLAAVGILGTWSIILLSHLLFVRKANRGELTRPSFRLPFSPYSEIVSLVFLAAVLVLMGFDEVGRYTIMALPLIILALVVGWFAVRSRIDTSVLETKE</sequence>
<evidence type="ECO:0000256" key="1">
    <source>
        <dbReference type="ARBA" id="ARBA00004651"/>
    </source>
</evidence>
<evidence type="ECO:0000256" key="6">
    <source>
        <dbReference type="ARBA" id="ARBA00022970"/>
    </source>
</evidence>
<evidence type="ECO:0000256" key="3">
    <source>
        <dbReference type="ARBA" id="ARBA00022448"/>
    </source>
</evidence>
<dbReference type="PROSITE" id="PS00218">
    <property type="entry name" value="AMINO_ACID_PERMEASE_1"/>
    <property type="match status" value="1"/>
</dbReference>
<keyword evidence="8 10" id="KW-0472">Membrane</keyword>
<feature type="transmembrane region" description="Helical" evidence="10">
    <location>
        <begin position="112"/>
        <end position="133"/>
    </location>
</feature>
<dbReference type="Proteomes" id="UP001500979">
    <property type="component" value="Unassembled WGS sequence"/>
</dbReference>
<dbReference type="Gene3D" id="1.20.1740.10">
    <property type="entry name" value="Amino acid/polyamine transporter I"/>
    <property type="match status" value="1"/>
</dbReference>
<feature type="transmembrane region" description="Helical" evidence="10">
    <location>
        <begin position="170"/>
        <end position="191"/>
    </location>
</feature>
<protein>
    <submittedName>
        <fullName evidence="12">Amino acid permease</fullName>
    </submittedName>
</protein>
<dbReference type="InterPro" id="IPR004841">
    <property type="entry name" value="AA-permease/SLC12A_dom"/>
</dbReference>
<feature type="transmembrane region" description="Helical" evidence="10">
    <location>
        <begin position="60"/>
        <end position="79"/>
    </location>
</feature>
<keyword evidence="4" id="KW-1003">Cell membrane</keyword>
<feature type="transmembrane region" description="Helical" evidence="10">
    <location>
        <begin position="377"/>
        <end position="400"/>
    </location>
</feature>
<evidence type="ECO:0000256" key="4">
    <source>
        <dbReference type="ARBA" id="ARBA00022475"/>
    </source>
</evidence>
<feature type="domain" description="Amino acid permease/ SLC12A" evidence="11">
    <location>
        <begin position="31"/>
        <end position="469"/>
    </location>
</feature>
<evidence type="ECO:0000256" key="7">
    <source>
        <dbReference type="ARBA" id="ARBA00022989"/>
    </source>
</evidence>
<feature type="transmembrane region" description="Helical" evidence="10">
    <location>
        <begin position="34"/>
        <end position="54"/>
    </location>
</feature>
<dbReference type="RefSeq" id="WP_425565048.1">
    <property type="nucleotide sequence ID" value="NZ_BAAAUX010000011.1"/>
</dbReference>
<feature type="transmembrane region" description="Helical" evidence="10">
    <location>
        <begin position="257"/>
        <end position="279"/>
    </location>
</feature>
<evidence type="ECO:0000256" key="2">
    <source>
        <dbReference type="ARBA" id="ARBA00008583"/>
    </source>
</evidence>
<keyword evidence="5 10" id="KW-0812">Transmembrane</keyword>
<dbReference type="PANTHER" id="PTHR43495:SF1">
    <property type="entry name" value="L-ASPARAGINE PERMEASE"/>
    <property type="match status" value="1"/>
</dbReference>
<evidence type="ECO:0000259" key="11">
    <source>
        <dbReference type="Pfam" id="PF00324"/>
    </source>
</evidence>
<dbReference type="PANTHER" id="PTHR43495">
    <property type="entry name" value="GABA PERMEASE"/>
    <property type="match status" value="1"/>
</dbReference>
<dbReference type="InterPro" id="IPR004840">
    <property type="entry name" value="Amino_acid_permease_CS"/>
</dbReference>
<dbReference type="PIRSF" id="PIRSF006060">
    <property type="entry name" value="AA_transporter"/>
    <property type="match status" value="1"/>
</dbReference>
<dbReference type="Pfam" id="PF00324">
    <property type="entry name" value="AA_permease"/>
    <property type="match status" value="1"/>
</dbReference>
<evidence type="ECO:0000313" key="12">
    <source>
        <dbReference type="EMBL" id="GAA2788842.1"/>
    </source>
</evidence>
<keyword evidence="7 10" id="KW-1133">Transmembrane helix</keyword>
<proteinExistence type="inferred from homology"/>
<reference evidence="12 13" key="1">
    <citation type="journal article" date="2019" name="Int. J. Syst. Evol. Microbiol.">
        <title>The Global Catalogue of Microorganisms (GCM) 10K type strain sequencing project: providing services to taxonomists for standard genome sequencing and annotation.</title>
        <authorList>
            <consortium name="The Broad Institute Genomics Platform"/>
            <consortium name="The Broad Institute Genome Sequencing Center for Infectious Disease"/>
            <person name="Wu L."/>
            <person name="Ma J."/>
        </authorList>
    </citation>
    <scope>NUCLEOTIDE SEQUENCE [LARGE SCALE GENOMIC DNA]</scope>
    <source>
        <strain evidence="12 13">JCM 9383</strain>
    </source>
</reference>
<keyword evidence="6" id="KW-0029">Amino-acid transport</keyword>
<feature type="region of interest" description="Disordered" evidence="9">
    <location>
        <begin position="1"/>
        <end position="21"/>
    </location>
</feature>
<feature type="transmembrane region" description="Helical" evidence="10">
    <location>
        <begin position="211"/>
        <end position="236"/>
    </location>
</feature>
<keyword evidence="3" id="KW-0813">Transport</keyword>
<feature type="transmembrane region" description="Helical" evidence="10">
    <location>
        <begin position="139"/>
        <end position="158"/>
    </location>
</feature>